<keyword evidence="2" id="KW-1185">Reference proteome</keyword>
<reference evidence="2" key="1">
    <citation type="submission" date="2016-06" db="EMBL/GenBank/DDBJ databases">
        <authorList>
            <person name="Varghese N."/>
            <person name="Submissions Spin"/>
        </authorList>
    </citation>
    <scope>NUCLEOTIDE SEQUENCE [LARGE SCALE GENOMIC DNA]</scope>
    <source>
        <strain evidence="2">DSM 44983</strain>
    </source>
</reference>
<proteinExistence type="predicted"/>
<sequence>MTEPDFERMTKDEVVAWFQQTDSLAPVIRSMTATPASGTAPEAPMALVSTRLPVVLVKHLDRLAEQTAIRRSDIIRDALTRYVAMRTEPVSHDEAEHALDVLRRIVTARTTEGRADAA</sequence>
<organism evidence="1 2">
    <name type="scientific">Micromonospora rifamycinica</name>
    <dbReference type="NCBI Taxonomy" id="291594"/>
    <lineage>
        <taxon>Bacteria</taxon>
        <taxon>Bacillati</taxon>
        <taxon>Actinomycetota</taxon>
        <taxon>Actinomycetes</taxon>
        <taxon>Micromonosporales</taxon>
        <taxon>Micromonosporaceae</taxon>
        <taxon>Micromonospora</taxon>
    </lineage>
</organism>
<dbReference type="EMBL" id="LT607752">
    <property type="protein sequence ID" value="SCG69089.1"/>
    <property type="molecule type" value="Genomic_DNA"/>
</dbReference>
<accession>A0A1C5JFT8</accession>
<dbReference type="GO" id="GO:0006355">
    <property type="term" value="P:regulation of DNA-templated transcription"/>
    <property type="evidence" value="ECO:0007669"/>
    <property type="project" value="InterPro"/>
</dbReference>
<evidence type="ECO:0000313" key="1">
    <source>
        <dbReference type="EMBL" id="SCG69089.1"/>
    </source>
</evidence>
<dbReference type="OrthoDB" id="3385409at2"/>
<dbReference type="Proteomes" id="UP000198226">
    <property type="component" value="Chromosome I"/>
</dbReference>
<name>A0A1C5JFT8_9ACTN</name>
<dbReference type="AlphaFoldDB" id="A0A1C5JFT8"/>
<protein>
    <submittedName>
        <fullName evidence="1">Ribbon-helix-helix protein, copG family</fullName>
    </submittedName>
</protein>
<evidence type="ECO:0000313" key="2">
    <source>
        <dbReference type="Proteomes" id="UP000198226"/>
    </source>
</evidence>
<gene>
    <name evidence="1" type="ORF">GA0070623_3403</name>
</gene>
<dbReference type="RefSeq" id="WP_157517590.1">
    <property type="nucleotide sequence ID" value="NZ_LRMV01000124.1"/>
</dbReference>